<dbReference type="NCBIfam" id="TIGR00732">
    <property type="entry name" value="dprA"/>
    <property type="match status" value="1"/>
</dbReference>
<dbReference type="RefSeq" id="WP_305995297.1">
    <property type="nucleotide sequence ID" value="NZ_JAVALS010000001.1"/>
</dbReference>
<dbReference type="EMBL" id="JAVALS010000001">
    <property type="protein sequence ID" value="MDP5225585.1"/>
    <property type="molecule type" value="Genomic_DNA"/>
</dbReference>
<proteinExistence type="inferred from homology"/>
<dbReference type="Proteomes" id="UP001232725">
    <property type="component" value="Unassembled WGS sequence"/>
</dbReference>
<evidence type="ECO:0000259" key="2">
    <source>
        <dbReference type="Pfam" id="PF02481"/>
    </source>
</evidence>
<name>A0ABT9IJ10_9MICC</name>
<comment type="caution">
    <text evidence="3">The sequence shown here is derived from an EMBL/GenBank/DDBJ whole genome shotgun (WGS) entry which is preliminary data.</text>
</comment>
<reference evidence="3 4" key="1">
    <citation type="submission" date="2023-08" db="EMBL/GenBank/DDBJ databases">
        <title>Arthrobacter horti sp. nov., isolated from forest soil.</title>
        <authorList>
            <person name="Park M."/>
        </authorList>
    </citation>
    <scope>NUCLEOTIDE SEQUENCE [LARGE SCALE GENOMIC DNA]</scope>
    <source>
        <strain evidence="3 4">YJM1</strain>
    </source>
</reference>
<dbReference type="SUPFAM" id="SSF102405">
    <property type="entry name" value="MCP/YpsA-like"/>
    <property type="match status" value="1"/>
</dbReference>
<gene>
    <name evidence="3" type="primary">dprA</name>
    <name evidence="3" type="ORF">Q9R02_00225</name>
</gene>
<keyword evidence="4" id="KW-1185">Reference proteome</keyword>
<organism evidence="3 4">
    <name type="scientific">Arthrobacter horti</name>
    <dbReference type="NCBI Taxonomy" id="3068273"/>
    <lineage>
        <taxon>Bacteria</taxon>
        <taxon>Bacillati</taxon>
        <taxon>Actinomycetota</taxon>
        <taxon>Actinomycetes</taxon>
        <taxon>Micrococcales</taxon>
        <taxon>Micrococcaceae</taxon>
        <taxon>Arthrobacter</taxon>
    </lineage>
</organism>
<protein>
    <submittedName>
        <fullName evidence="3">DNA-processing protein DprA</fullName>
    </submittedName>
</protein>
<accession>A0ABT9IJ10</accession>
<comment type="similarity">
    <text evidence="1">Belongs to the DprA/Smf family.</text>
</comment>
<dbReference type="InterPro" id="IPR057666">
    <property type="entry name" value="DrpA_SLOG"/>
</dbReference>
<evidence type="ECO:0000313" key="3">
    <source>
        <dbReference type="EMBL" id="MDP5225585.1"/>
    </source>
</evidence>
<dbReference type="Pfam" id="PF02481">
    <property type="entry name" value="DNA_processg_A"/>
    <property type="match status" value="1"/>
</dbReference>
<dbReference type="InterPro" id="IPR003488">
    <property type="entry name" value="DprA"/>
</dbReference>
<sequence length="410" mass="43164">MPELGTERIRTEHETTEPAERLARAALTRIMEPQDATGLALVRLLGAQEAMDRIASGGGDPALEQELHAVLQDHDAATGWKGLGAAMARWRPRLEALAPARDLHVAQKLGGGLLIPGDQQWPAQLDDLGLQSPLALWYRGDVGALPDKERAVALVGSRDSTSYGATITADMAHELASRGRTVVSGGAYGIDAHAHRAALAGQDPEATVLGTVAFMAGGIDRFYPSGNEDLLRTVARRGAVLAEVPPGCAPTRYRFLQRNRMIAAFAGATVVVEARWRSGALNTAHHAEALGRPVAAVPGPVHSANSAGCHRLIRDGGAVLVTDAREVMELLDGPPAESGDGGDHRIQDGLTLEGLLLLDALPLRRTTTLEKLGVVAGMDPQGVRAGLGRLQLLGLAESVGAQWRRAAAES</sequence>
<dbReference type="PANTHER" id="PTHR43022">
    <property type="entry name" value="PROTEIN SMF"/>
    <property type="match status" value="1"/>
</dbReference>
<feature type="domain" description="Smf/DprA SLOG" evidence="2">
    <location>
        <begin position="114"/>
        <end position="331"/>
    </location>
</feature>
<dbReference type="Gene3D" id="3.40.50.450">
    <property type="match status" value="1"/>
</dbReference>
<evidence type="ECO:0000256" key="1">
    <source>
        <dbReference type="ARBA" id="ARBA00006525"/>
    </source>
</evidence>
<dbReference type="PANTHER" id="PTHR43022:SF1">
    <property type="entry name" value="PROTEIN SMF"/>
    <property type="match status" value="1"/>
</dbReference>
<evidence type="ECO:0000313" key="4">
    <source>
        <dbReference type="Proteomes" id="UP001232725"/>
    </source>
</evidence>